<proteinExistence type="predicted"/>
<evidence type="ECO:0000313" key="2">
    <source>
        <dbReference type="Proteomes" id="UP000308600"/>
    </source>
</evidence>
<reference evidence="1 2" key="1">
    <citation type="journal article" date="2019" name="Nat. Ecol. Evol.">
        <title>Megaphylogeny resolves global patterns of mushroom evolution.</title>
        <authorList>
            <person name="Varga T."/>
            <person name="Krizsan K."/>
            <person name="Foldi C."/>
            <person name="Dima B."/>
            <person name="Sanchez-Garcia M."/>
            <person name="Sanchez-Ramirez S."/>
            <person name="Szollosi G.J."/>
            <person name="Szarkandi J.G."/>
            <person name="Papp V."/>
            <person name="Albert L."/>
            <person name="Andreopoulos W."/>
            <person name="Angelini C."/>
            <person name="Antonin V."/>
            <person name="Barry K.W."/>
            <person name="Bougher N.L."/>
            <person name="Buchanan P."/>
            <person name="Buyck B."/>
            <person name="Bense V."/>
            <person name="Catcheside P."/>
            <person name="Chovatia M."/>
            <person name="Cooper J."/>
            <person name="Damon W."/>
            <person name="Desjardin D."/>
            <person name="Finy P."/>
            <person name="Geml J."/>
            <person name="Haridas S."/>
            <person name="Hughes K."/>
            <person name="Justo A."/>
            <person name="Karasinski D."/>
            <person name="Kautmanova I."/>
            <person name="Kiss B."/>
            <person name="Kocsube S."/>
            <person name="Kotiranta H."/>
            <person name="LaButti K.M."/>
            <person name="Lechner B.E."/>
            <person name="Liimatainen K."/>
            <person name="Lipzen A."/>
            <person name="Lukacs Z."/>
            <person name="Mihaltcheva S."/>
            <person name="Morgado L.N."/>
            <person name="Niskanen T."/>
            <person name="Noordeloos M.E."/>
            <person name="Ohm R.A."/>
            <person name="Ortiz-Santana B."/>
            <person name="Ovrebo C."/>
            <person name="Racz N."/>
            <person name="Riley R."/>
            <person name="Savchenko A."/>
            <person name="Shiryaev A."/>
            <person name="Soop K."/>
            <person name="Spirin V."/>
            <person name="Szebenyi C."/>
            <person name="Tomsovsky M."/>
            <person name="Tulloss R.E."/>
            <person name="Uehling J."/>
            <person name="Grigoriev I.V."/>
            <person name="Vagvolgyi C."/>
            <person name="Papp T."/>
            <person name="Martin F.M."/>
            <person name="Miettinen O."/>
            <person name="Hibbett D.S."/>
            <person name="Nagy L.G."/>
        </authorList>
    </citation>
    <scope>NUCLEOTIDE SEQUENCE [LARGE SCALE GENOMIC DNA]</scope>
    <source>
        <strain evidence="1 2">NL-1719</strain>
    </source>
</reference>
<name>A0ACD3AWC0_9AGAR</name>
<dbReference type="Proteomes" id="UP000308600">
    <property type="component" value="Unassembled WGS sequence"/>
</dbReference>
<protein>
    <submittedName>
        <fullName evidence="1">Uncharacterized protein</fullName>
    </submittedName>
</protein>
<dbReference type="EMBL" id="ML208320">
    <property type="protein sequence ID" value="TFK70008.1"/>
    <property type="molecule type" value="Genomic_DNA"/>
</dbReference>
<evidence type="ECO:0000313" key="1">
    <source>
        <dbReference type="EMBL" id="TFK70008.1"/>
    </source>
</evidence>
<gene>
    <name evidence="1" type="ORF">BDN72DRAFT_839628</name>
</gene>
<organism evidence="1 2">
    <name type="scientific">Pluteus cervinus</name>
    <dbReference type="NCBI Taxonomy" id="181527"/>
    <lineage>
        <taxon>Eukaryota</taxon>
        <taxon>Fungi</taxon>
        <taxon>Dikarya</taxon>
        <taxon>Basidiomycota</taxon>
        <taxon>Agaricomycotina</taxon>
        <taxon>Agaricomycetes</taxon>
        <taxon>Agaricomycetidae</taxon>
        <taxon>Agaricales</taxon>
        <taxon>Pluteineae</taxon>
        <taxon>Pluteaceae</taxon>
        <taxon>Pluteus</taxon>
    </lineage>
</organism>
<keyword evidence="2" id="KW-1185">Reference proteome</keyword>
<accession>A0ACD3AWC0</accession>
<sequence length="395" mass="43659">MKSKESPSSASWPDLELGSTSHRHVEPPPIYHSINYIPRGQADHDADGSDGDANEIQTLLNQPETPESNLATPHAHDSAQAHPSDSDFEGNGDHHTTSNKTNTPAWYREIIQPLIKVVLWLFPLLLYGILWLYILEVNEGDLQLKSEYSHNTTNSTGTYFEFNATTNATDMTNTTTTMDVSPETGHAGYWFSWFFTYMFNAALISTIVDKEFHTRQGKVSTPIFFLTLQTAVIPAIYTVNWWHHKYSTNPELGHGSWILITCLTVLSLYAFTHRLIHRTLEDRGINSYNLDGYFGIVGRVGPHILLAVVYSISFGSLFVLIVFINTVEGRPTPELHRLHDIASGAGGDVVQMAGTGHGDQPGDPPVAPAVDGAHVESSEVSDAGLHDLRPREQGG</sequence>